<evidence type="ECO:0000313" key="1">
    <source>
        <dbReference type="EMBL" id="CAA9497285.1"/>
    </source>
</evidence>
<keyword evidence="1" id="KW-0560">Oxidoreductase</keyword>
<accession>A0A6J4SF48</accession>
<feature type="non-terminal residue" evidence="1">
    <location>
        <position position="70"/>
    </location>
</feature>
<dbReference type="GO" id="GO:0004146">
    <property type="term" value="F:dihydrofolate reductase activity"/>
    <property type="evidence" value="ECO:0007669"/>
    <property type="project" value="UniProtKB-EC"/>
</dbReference>
<dbReference type="Gene3D" id="3.40.430.10">
    <property type="entry name" value="Dihydrofolate Reductase, subunit A"/>
    <property type="match status" value="1"/>
</dbReference>
<proteinExistence type="predicted"/>
<gene>
    <name evidence="1" type="ORF">AVDCRST_MAG91-832</name>
</gene>
<name>A0A6J4SF48_9SPHN</name>
<dbReference type="AlphaFoldDB" id="A0A6J4SF48"/>
<protein>
    <submittedName>
        <fullName evidence="1">Dihydrofolate reductase</fullName>
        <ecNumber evidence="1">1.5.1.3</ecNumber>
    </submittedName>
</protein>
<dbReference type="InterPro" id="IPR024072">
    <property type="entry name" value="DHFR-like_dom_sf"/>
</dbReference>
<dbReference type="EMBL" id="CADCVX010000194">
    <property type="protein sequence ID" value="CAA9497285.1"/>
    <property type="molecule type" value="Genomic_DNA"/>
</dbReference>
<dbReference type="EC" id="1.5.1.3" evidence="1"/>
<sequence>MRRIVSAAFVSLDGVMQAPGGPEEEPTGGFEFGGWAYPFWDDAPGESIGALFEQPFDLLLGRNTYDIFSV</sequence>
<reference evidence="1" key="1">
    <citation type="submission" date="2020-02" db="EMBL/GenBank/DDBJ databases">
        <authorList>
            <person name="Meier V. D."/>
        </authorList>
    </citation>
    <scope>NUCLEOTIDE SEQUENCE</scope>
    <source>
        <strain evidence="1">AVDCRST_MAG91</strain>
    </source>
</reference>
<organism evidence="1">
    <name type="scientific">uncultured Sphingomonadaceae bacterium</name>
    <dbReference type="NCBI Taxonomy" id="169976"/>
    <lineage>
        <taxon>Bacteria</taxon>
        <taxon>Pseudomonadati</taxon>
        <taxon>Pseudomonadota</taxon>
        <taxon>Alphaproteobacteria</taxon>
        <taxon>Sphingomonadales</taxon>
        <taxon>Sphingomonadaceae</taxon>
        <taxon>environmental samples</taxon>
    </lineage>
</organism>